<reference evidence="3 4" key="1">
    <citation type="submission" date="2013-02" db="EMBL/GenBank/DDBJ databases">
        <authorList>
            <person name="Genoscope - CEA"/>
        </authorList>
    </citation>
    <scope>NUCLEOTIDE SEQUENCE [LARGE SCALE GENOMIC DNA]</scope>
    <source>
        <strain evidence="3 4">STM 2683</strain>
    </source>
</reference>
<name>M5EW09_9HYPH</name>
<keyword evidence="2" id="KW-0472">Membrane</keyword>
<feature type="transmembrane region" description="Helical" evidence="2">
    <location>
        <begin position="49"/>
        <end position="66"/>
    </location>
</feature>
<dbReference type="AlphaFoldDB" id="M5EW09"/>
<evidence type="ECO:0000313" key="4">
    <source>
        <dbReference type="Proteomes" id="UP000012062"/>
    </source>
</evidence>
<dbReference type="EMBL" id="CAUM01000144">
    <property type="protein sequence ID" value="CCV08417.1"/>
    <property type="molecule type" value="Genomic_DNA"/>
</dbReference>
<proteinExistence type="predicted"/>
<gene>
    <name evidence="3" type="ORF">MESS2_740044</name>
</gene>
<evidence type="ECO:0000313" key="3">
    <source>
        <dbReference type="EMBL" id="CCV08417.1"/>
    </source>
</evidence>
<evidence type="ECO:0000256" key="2">
    <source>
        <dbReference type="SAM" id="Phobius"/>
    </source>
</evidence>
<keyword evidence="4" id="KW-1185">Reference proteome</keyword>
<comment type="caution">
    <text evidence="3">The sequence shown here is derived from an EMBL/GenBank/DDBJ whole genome shotgun (WGS) entry which is preliminary data.</text>
</comment>
<feature type="region of interest" description="Disordered" evidence="1">
    <location>
        <begin position="1"/>
        <end position="28"/>
    </location>
</feature>
<dbReference type="Proteomes" id="UP000012062">
    <property type="component" value="Unassembled WGS sequence"/>
</dbReference>
<dbReference type="RefSeq" id="WP_008877291.1">
    <property type="nucleotide sequence ID" value="NZ_CAUM01000144.1"/>
</dbReference>
<accession>M5EW09</accession>
<organism evidence="3 4">
    <name type="scientific">Mesorhizobium metallidurans STM 2683</name>
    <dbReference type="NCBI Taxonomy" id="1297569"/>
    <lineage>
        <taxon>Bacteria</taxon>
        <taxon>Pseudomonadati</taxon>
        <taxon>Pseudomonadota</taxon>
        <taxon>Alphaproteobacteria</taxon>
        <taxon>Hyphomicrobiales</taxon>
        <taxon>Phyllobacteriaceae</taxon>
        <taxon>Mesorhizobium</taxon>
    </lineage>
</organism>
<evidence type="ECO:0000256" key="1">
    <source>
        <dbReference type="SAM" id="MobiDB-lite"/>
    </source>
</evidence>
<keyword evidence="2" id="KW-0812">Transmembrane</keyword>
<keyword evidence="2" id="KW-1133">Transmembrane helix</keyword>
<sequence length="76" mass="8110">MKNFDMHGEGGGQSIRYEKGRGVPGSQGTLEAASKAITAGFGAIAVPRTLPWFFARAAIILLVTSLKKSTYPRTAR</sequence>
<protein>
    <submittedName>
        <fullName evidence="3">Uncharacterized protein</fullName>
    </submittedName>
</protein>